<evidence type="ECO:0000313" key="3">
    <source>
        <dbReference type="Proteomes" id="UP000318081"/>
    </source>
</evidence>
<name>A0ABX5XRY5_9BACT</name>
<evidence type="ECO:0000256" key="1">
    <source>
        <dbReference type="SAM" id="SignalP"/>
    </source>
</evidence>
<dbReference type="Proteomes" id="UP000318081">
    <property type="component" value="Chromosome"/>
</dbReference>
<sequence length="132" mass="14034">MNSPFLALLLIVNLLACPVRCLSCETKVTVGEDRPVETCSCCSHDDQAPASEQPAPCGDDCSCQSCICEGAVIQADSELPDTELLVSWEQLPPATVACLAGQGDFLTRHAFASAGQLLCGRDVRVAHQSWLI</sequence>
<dbReference type="RefSeq" id="WP_145213438.1">
    <property type="nucleotide sequence ID" value="NZ_CP036432.1"/>
</dbReference>
<organism evidence="2 3">
    <name type="scientific">Stieleria magnilauensis</name>
    <dbReference type="NCBI Taxonomy" id="2527963"/>
    <lineage>
        <taxon>Bacteria</taxon>
        <taxon>Pseudomonadati</taxon>
        <taxon>Planctomycetota</taxon>
        <taxon>Planctomycetia</taxon>
        <taxon>Pirellulales</taxon>
        <taxon>Pirellulaceae</taxon>
        <taxon>Stieleria</taxon>
    </lineage>
</organism>
<dbReference type="EMBL" id="CP036432">
    <property type="protein sequence ID" value="QDV84763.1"/>
    <property type="molecule type" value="Genomic_DNA"/>
</dbReference>
<gene>
    <name evidence="2" type="ORF">TBK1r_37150</name>
</gene>
<feature type="chain" id="PRO_5046640687" description="Secreted protein" evidence="1">
    <location>
        <begin position="22"/>
        <end position="132"/>
    </location>
</feature>
<accession>A0ABX5XRY5</accession>
<reference evidence="2 3" key="1">
    <citation type="submission" date="2019-02" db="EMBL/GenBank/DDBJ databases">
        <title>Deep-cultivation of Planctomycetes and their phenomic and genomic characterization uncovers novel biology.</title>
        <authorList>
            <person name="Wiegand S."/>
            <person name="Jogler M."/>
            <person name="Boedeker C."/>
            <person name="Pinto D."/>
            <person name="Vollmers J."/>
            <person name="Rivas-Marin E."/>
            <person name="Kohn T."/>
            <person name="Peeters S.H."/>
            <person name="Heuer A."/>
            <person name="Rast P."/>
            <person name="Oberbeckmann S."/>
            <person name="Bunk B."/>
            <person name="Jeske O."/>
            <person name="Meyerdierks A."/>
            <person name="Storesund J.E."/>
            <person name="Kallscheuer N."/>
            <person name="Luecker S."/>
            <person name="Lage O.M."/>
            <person name="Pohl T."/>
            <person name="Merkel B.J."/>
            <person name="Hornburger P."/>
            <person name="Mueller R.-W."/>
            <person name="Bruemmer F."/>
            <person name="Labrenz M."/>
            <person name="Spormann A.M."/>
            <person name="Op den Camp H."/>
            <person name="Overmann J."/>
            <person name="Amann R."/>
            <person name="Jetten M.S.M."/>
            <person name="Mascher T."/>
            <person name="Medema M.H."/>
            <person name="Devos D.P."/>
            <person name="Kaster A.-K."/>
            <person name="Ovreas L."/>
            <person name="Rohde M."/>
            <person name="Galperin M.Y."/>
            <person name="Jogler C."/>
        </authorList>
    </citation>
    <scope>NUCLEOTIDE SEQUENCE [LARGE SCALE GENOMIC DNA]</scope>
    <source>
        <strain evidence="2 3">TBK1r</strain>
    </source>
</reference>
<keyword evidence="1" id="KW-0732">Signal</keyword>
<evidence type="ECO:0000313" key="2">
    <source>
        <dbReference type="EMBL" id="QDV84763.1"/>
    </source>
</evidence>
<keyword evidence="3" id="KW-1185">Reference proteome</keyword>
<proteinExistence type="predicted"/>
<evidence type="ECO:0008006" key="4">
    <source>
        <dbReference type="Google" id="ProtNLM"/>
    </source>
</evidence>
<protein>
    <recommendedName>
        <fullName evidence="4">Secreted protein</fullName>
    </recommendedName>
</protein>
<feature type="signal peptide" evidence="1">
    <location>
        <begin position="1"/>
        <end position="21"/>
    </location>
</feature>